<dbReference type="Pfam" id="PF12146">
    <property type="entry name" value="Hydrolase_4"/>
    <property type="match status" value="1"/>
</dbReference>
<evidence type="ECO:0000256" key="1">
    <source>
        <dbReference type="SAM" id="Phobius"/>
    </source>
</evidence>
<gene>
    <name evidence="3" type="ORF">E0L32_004598</name>
</gene>
<keyword evidence="1" id="KW-1133">Transmembrane helix</keyword>
<comment type="caution">
    <text evidence="3">The sequence shown here is derived from an EMBL/GenBank/DDBJ whole genome shotgun (WGS) entry which is preliminary data.</text>
</comment>
<keyword evidence="4" id="KW-1185">Reference proteome</keyword>
<dbReference type="OrthoDB" id="446723at2759"/>
<organism evidence="3 4">
    <name type="scientific">Thyridium curvatum</name>
    <dbReference type="NCBI Taxonomy" id="1093900"/>
    <lineage>
        <taxon>Eukaryota</taxon>
        <taxon>Fungi</taxon>
        <taxon>Dikarya</taxon>
        <taxon>Ascomycota</taxon>
        <taxon>Pezizomycotina</taxon>
        <taxon>Sordariomycetes</taxon>
        <taxon>Sordariomycetidae</taxon>
        <taxon>Thyridiales</taxon>
        <taxon>Thyridiaceae</taxon>
        <taxon>Thyridium</taxon>
    </lineage>
</organism>
<dbReference type="RefSeq" id="XP_030997032.1">
    <property type="nucleotide sequence ID" value="XM_031139027.1"/>
</dbReference>
<feature type="domain" description="Serine aminopeptidase S33" evidence="2">
    <location>
        <begin position="121"/>
        <end position="253"/>
    </location>
</feature>
<dbReference type="InterPro" id="IPR029058">
    <property type="entry name" value="AB_hydrolase_fold"/>
</dbReference>
<proteinExistence type="predicted"/>
<reference evidence="3 4" key="1">
    <citation type="submission" date="2019-06" db="EMBL/GenBank/DDBJ databases">
        <title>Draft genome sequence of the filamentous fungus Phialemoniopsis curvata isolated from diesel fuel.</title>
        <authorList>
            <person name="Varaljay V.A."/>
            <person name="Lyon W.J."/>
            <person name="Crouch A.L."/>
            <person name="Drake C.E."/>
            <person name="Hollomon J.M."/>
            <person name="Nadeau L.J."/>
            <person name="Nunn H.S."/>
            <person name="Stevenson B.S."/>
            <person name="Bojanowski C.L."/>
            <person name="Crookes-Goodson W.J."/>
        </authorList>
    </citation>
    <scope>NUCLEOTIDE SEQUENCE [LARGE SCALE GENOMIC DNA]</scope>
    <source>
        <strain evidence="3 4">D216</strain>
    </source>
</reference>
<dbReference type="PANTHER" id="PTHR12277">
    <property type="entry name" value="ALPHA/BETA HYDROLASE DOMAIN-CONTAINING PROTEIN"/>
    <property type="match status" value="1"/>
</dbReference>
<dbReference type="Gene3D" id="3.40.50.1820">
    <property type="entry name" value="alpha/beta hydrolase"/>
    <property type="match status" value="1"/>
</dbReference>
<name>A0A507BEE3_9PEZI</name>
<feature type="transmembrane region" description="Helical" evidence="1">
    <location>
        <begin position="223"/>
        <end position="244"/>
    </location>
</feature>
<dbReference type="Proteomes" id="UP000319257">
    <property type="component" value="Unassembled WGS sequence"/>
</dbReference>
<keyword evidence="1" id="KW-0472">Membrane</keyword>
<feature type="transmembrane region" description="Helical" evidence="1">
    <location>
        <begin position="6"/>
        <end position="27"/>
    </location>
</feature>
<dbReference type="SUPFAM" id="SSF53474">
    <property type="entry name" value="alpha/beta-Hydrolases"/>
    <property type="match status" value="1"/>
</dbReference>
<keyword evidence="1" id="KW-0812">Transmembrane</keyword>
<dbReference type="InterPro" id="IPR022742">
    <property type="entry name" value="Hydrolase_4"/>
</dbReference>
<dbReference type="EMBL" id="SKBQ01000022">
    <property type="protein sequence ID" value="TPX15321.1"/>
    <property type="molecule type" value="Genomic_DNA"/>
</dbReference>
<evidence type="ECO:0000259" key="2">
    <source>
        <dbReference type="Pfam" id="PF12146"/>
    </source>
</evidence>
<protein>
    <recommendedName>
        <fullName evidence="2">Serine aminopeptidase S33 domain-containing protein</fullName>
    </recommendedName>
</protein>
<dbReference type="InParanoid" id="A0A507BEE3"/>
<sequence length="382" mass="42325">MPVSPWIHAAWAIPALPLGLWCVFLALGSTPFFQRHFLYAHKIKPFWQDANKPEKWGFAKNQVVPFLVTTEDGEQIYAWHVLPLRLYAKHERRLAAQPGGFSDDVTATENFKLLKDDPEAKLILYFHGNAGHLPNAIRAPSFHTFTDTSPYHLIAIDYRGFGRSTGSPSEAGLLADATAIVDFAIRTAGVSPRRIVLLGQSLGTAVTAAVAERYARADEGVDFAAVVLVAGFSSLPTMLSGYAIAGWVPVLRPLTWAPALLRAMARLVVDKWPSAERLRRTVAAVKARGGRLRLSLVHARDDWDIPCHEDDKMFAQAVRGLLDGDGDEDDAEQEEVDDQKLLEMKDKRTIGKGKDAFVAEWREGDIVIRQELYPYGGELGML</sequence>
<dbReference type="STRING" id="1093900.A0A507BEE3"/>
<evidence type="ECO:0000313" key="3">
    <source>
        <dbReference type="EMBL" id="TPX15321.1"/>
    </source>
</evidence>
<dbReference type="PANTHER" id="PTHR12277:SF81">
    <property type="entry name" value="PROTEIN ABHD13"/>
    <property type="match status" value="1"/>
</dbReference>
<accession>A0A507BEE3</accession>
<dbReference type="AlphaFoldDB" id="A0A507BEE3"/>
<evidence type="ECO:0000313" key="4">
    <source>
        <dbReference type="Proteomes" id="UP000319257"/>
    </source>
</evidence>
<dbReference type="GeneID" id="41972045"/>